<evidence type="ECO:0000256" key="1">
    <source>
        <dbReference type="ARBA" id="ARBA00023172"/>
    </source>
</evidence>
<evidence type="ECO:0000313" key="4">
    <source>
        <dbReference type="Proteomes" id="UP001596264"/>
    </source>
</evidence>
<organism evidence="3 4">
    <name type="scientific">Psychrobacter glacincola</name>
    <dbReference type="NCBI Taxonomy" id="56810"/>
    <lineage>
        <taxon>Bacteria</taxon>
        <taxon>Pseudomonadati</taxon>
        <taxon>Pseudomonadota</taxon>
        <taxon>Gammaproteobacteria</taxon>
        <taxon>Moraxellales</taxon>
        <taxon>Moraxellaceae</taxon>
        <taxon>Psychrobacter</taxon>
    </lineage>
</organism>
<dbReference type="SUPFAM" id="SSF56349">
    <property type="entry name" value="DNA breaking-rejoining enzymes"/>
    <property type="match status" value="1"/>
</dbReference>
<keyword evidence="2" id="KW-0812">Transmembrane</keyword>
<dbReference type="Gene3D" id="1.10.443.10">
    <property type="entry name" value="Intergrase catalytic core"/>
    <property type="match status" value="1"/>
</dbReference>
<comment type="caution">
    <text evidence="3">The sequence shown here is derived from an EMBL/GenBank/DDBJ whole genome shotgun (WGS) entry which is preliminary data.</text>
</comment>
<keyword evidence="2" id="KW-0472">Membrane</keyword>
<reference evidence="4" key="1">
    <citation type="journal article" date="2019" name="Int. J. Syst. Evol. Microbiol.">
        <title>The Global Catalogue of Microorganisms (GCM) 10K type strain sequencing project: providing services to taxonomists for standard genome sequencing and annotation.</title>
        <authorList>
            <consortium name="The Broad Institute Genomics Platform"/>
            <consortium name="The Broad Institute Genome Sequencing Center for Infectious Disease"/>
            <person name="Wu L."/>
            <person name="Ma J."/>
        </authorList>
    </citation>
    <scope>NUCLEOTIDE SEQUENCE [LARGE SCALE GENOMIC DNA]</scope>
    <source>
        <strain evidence="4">CCM 2050</strain>
    </source>
</reference>
<keyword evidence="4" id="KW-1185">Reference proteome</keyword>
<keyword evidence="1" id="KW-0233">DNA recombination</keyword>
<evidence type="ECO:0000256" key="2">
    <source>
        <dbReference type="SAM" id="Phobius"/>
    </source>
</evidence>
<sequence length="787" mass="90499">MSTIKSHYHLRDVPSLDVIKQTINHQGDHDDFKNRERAVAAIGDIVAVVQEGYCNADHQEQLINKVIKILHERPVAERDMHIGRSELSEKPLIMQVLILMQNIMYKRRQTVRLRQKLYWLAIALHTAVLLIYHGKKTHMHNILMQFKLAQFSKAATRTWIWRELPEIPEQKVDNILISLQDVSKRLAIKYGDRTQKEFLKLPDVRQINKIIASYQDAHYVKKRLKIEPNNQIKPISLANQPVLLAVNNVQNDLGSNDEHFEDFVLESQSQFYTAMTESYEGLTTTYEESIDHYDPPFISYEVTTDLPKGLSFPLQTIDLSLQQNHISQQELALNSNVRVLPKSSYQRIFSALCQDTQFSTNTSNRDCAYILLLSMITALPIKSLTIAGYIGHPSIFKIGLNRSYIHHSLGITKRQEAFNGSKYENQLDIIKIPVPQWLIDEILTGELPSDNGIQEYLTYLRAKISLPYLSTNRIETALHVVLSRYTPNSNAHIADLICRTPASQAPAMYYSSHLSEEILSHYKLALSIFNQDNHFDMSYITPWHKYTLGSGFAFTPNYVREIITELQAWADSSTDANTHFNRISIFVWFVLCLLTGVRPNNGIGLMSDIDLEAGWLMIDDKPNRKSKSHRLIPLCSTLIRLLSDYRSYLIGYQLNNLLKQEISECIDEIRLGNEIALLRLLSENFSTLDVIKRGDAYHMTKDIIDTDPYWTRHFVRTQLERLGVDMVLINAVVGHEKARQHALGRFSSLSKHQIKQVGDQFEQLAETLGLKEINIKNNHDEWSMSCS</sequence>
<dbReference type="EMBL" id="JBHSTZ010000001">
    <property type="protein sequence ID" value="MFC6379873.1"/>
    <property type="molecule type" value="Genomic_DNA"/>
</dbReference>
<keyword evidence="2" id="KW-1133">Transmembrane helix</keyword>
<accession>A0ABW1W2I5</accession>
<dbReference type="InterPro" id="IPR013762">
    <property type="entry name" value="Integrase-like_cat_sf"/>
</dbReference>
<dbReference type="Proteomes" id="UP001596264">
    <property type="component" value="Unassembled WGS sequence"/>
</dbReference>
<feature type="transmembrane region" description="Helical" evidence="2">
    <location>
        <begin position="117"/>
        <end position="134"/>
    </location>
</feature>
<protein>
    <submittedName>
        <fullName evidence="3">Uncharacterized protein</fullName>
    </submittedName>
</protein>
<gene>
    <name evidence="3" type="ORF">ACFP58_00050</name>
</gene>
<name>A0ABW1W2I5_9GAMM</name>
<proteinExistence type="predicted"/>
<evidence type="ECO:0000313" key="3">
    <source>
        <dbReference type="EMBL" id="MFC6379873.1"/>
    </source>
</evidence>
<dbReference type="InterPro" id="IPR011010">
    <property type="entry name" value="DNA_brk_join_enz"/>
</dbReference>
<dbReference type="RefSeq" id="WP_201564459.1">
    <property type="nucleotide sequence ID" value="NZ_CAJGZK010000025.1"/>
</dbReference>